<dbReference type="SUPFAM" id="SSF49464">
    <property type="entry name" value="Carboxypeptidase regulatory domain-like"/>
    <property type="match status" value="1"/>
</dbReference>
<feature type="signal peptide" evidence="8">
    <location>
        <begin position="1"/>
        <end position="21"/>
    </location>
</feature>
<evidence type="ECO:0000313" key="10">
    <source>
        <dbReference type="EMBL" id="RCH54961.1"/>
    </source>
</evidence>
<dbReference type="Gene3D" id="2.40.170.20">
    <property type="entry name" value="TonB-dependent receptor, beta-barrel domain"/>
    <property type="match status" value="1"/>
</dbReference>
<evidence type="ECO:0000256" key="8">
    <source>
        <dbReference type="SAM" id="SignalP"/>
    </source>
</evidence>
<keyword evidence="8" id="KW-0732">Signal</keyword>
<reference evidence="10 11" key="1">
    <citation type="submission" date="2018-05" db="EMBL/GenBank/DDBJ databases">
        <title>Mucilaginibacter hurinus sp. nov., isolated from briquette warehouse soil.</title>
        <authorList>
            <person name="Choi L."/>
        </authorList>
    </citation>
    <scope>NUCLEOTIDE SEQUENCE [LARGE SCALE GENOMIC DNA]</scope>
    <source>
        <strain evidence="10 11">ZR32</strain>
    </source>
</reference>
<keyword evidence="4 7" id="KW-0812">Transmembrane</keyword>
<keyword evidence="11" id="KW-1185">Reference proteome</keyword>
<dbReference type="Pfam" id="PF07715">
    <property type="entry name" value="Plug"/>
    <property type="match status" value="1"/>
</dbReference>
<dbReference type="Gene3D" id="2.170.130.10">
    <property type="entry name" value="TonB-dependent receptor, plug domain"/>
    <property type="match status" value="1"/>
</dbReference>
<dbReference type="SUPFAM" id="SSF56935">
    <property type="entry name" value="Porins"/>
    <property type="match status" value="1"/>
</dbReference>
<comment type="caution">
    <text evidence="10">The sequence shown here is derived from an EMBL/GenBank/DDBJ whole genome shotgun (WGS) entry which is preliminary data.</text>
</comment>
<dbReference type="RefSeq" id="WP_114005287.1">
    <property type="nucleotide sequence ID" value="NZ_QGDC01000005.1"/>
</dbReference>
<evidence type="ECO:0000256" key="3">
    <source>
        <dbReference type="ARBA" id="ARBA00022452"/>
    </source>
</evidence>
<feature type="chain" id="PRO_5016586531" description="TonB-dependent receptor plug domain-containing protein" evidence="8">
    <location>
        <begin position="22"/>
        <end position="1017"/>
    </location>
</feature>
<dbReference type="InterPro" id="IPR039426">
    <property type="entry name" value="TonB-dep_rcpt-like"/>
</dbReference>
<evidence type="ECO:0000313" key="11">
    <source>
        <dbReference type="Proteomes" id="UP000253209"/>
    </source>
</evidence>
<dbReference type="GO" id="GO:0009279">
    <property type="term" value="C:cell outer membrane"/>
    <property type="evidence" value="ECO:0007669"/>
    <property type="project" value="UniProtKB-SubCell"/>
</dbReference>
<evidence type="ECO:0000256" key="7">
    <source>
        <dbReference type="PROSITE-ProRule" id="PRU01360"/>
    </source>
</evidence>
<protein>
    <recommendedName>
        <fullName evidence="9">TonB-dependent receptor plug domain-containing protein</fullName>
    </recommendedName>
</protein>
<feature type="domain" description="TonB-dependent receptor plug" evidence="9">
    <location>
        <begin position="117"/>
        <end position="228"/>
    </location>
</feature>
<proteinExistence type="inferred from homology"/>
<organism evidence="10 11">
    <name type="scientific">Mucilaginibacter hurinus</name>
    <dbReference type="NCBI Taxonomy" id="2201324"/>
    <lineage>
        <taxon>Bacteria</taxon>
        <taxon>Pseudomonadati</taxon>
        <taxon>Bacteroidota</taxon>
        <taxon>Sphingobacteriia</taxon>
        <taxon>Sphingobacteriales</taxon>
        <taxon>Sphingobacteriaceae</taxon>
        <taxon>Mucilaginibacter</taxon>
    </lineage>
</organism>
<dbReference type="InterPro" id="IPR012910">
    <property type="entry name" value="Plug_dom"/>
</dbReference>
<dbReference type="AlphaFoldDB" id="A0A367GQK0"/>
<dbReference type="Pfam" id="PF13715">
    <property type="entry name" value="CarbopepD_reg_2"/>
    <property type="match status" value="1"/>
</dbReference>
<evidence type="ECO:0000256" key="5">
    <source>
        <dbReference type="ARBA" id="ARBA00023136"/>
    </source>
</evidence>
<dbReference type="InterPro" id="IPR023996">
    <property type="entry name" value="TonB-dep_OMP_SusC/RagA"/>
</dbReference>
<evidence type="ECO:0000256" key="1">
    <source>
        <dbReference type="ARBA" id="ARBA00004571"/>
    </source>
</evidence>
<name>A0A367GQK0_9SPHI</name>
<dbReference type="InterPro" id="IPR037066">
    <property type="entry name" value="Plug_dom_sf"/>
</dbReference>
<keyword evidence="5 7" id="KW-0472">Membrane</keyword>
<gene>
    <name evidence="10" type="ORF">DJ568_10835</name>
</gene>
<accession>A0A367GQK0</accession>
<dbReference type="Gene3D" id="2.60.40.1120">
    <property type="entry name" value="Carboxypeptidase-like, regulatory domain"/>
    <property type="match status" value="1"/>
</dbReference>
<dbReference type="NCBIfam" id="TIGR04057">
    <property type="entry name" value="SusC_RagA_signa"/>
    <property type="match status" value="1"/>
</dbReference>
<dbReference type="OrthoDB" id="9768177at2"/>
<evidence type="ECO:0000256" key="4">
    <source>
        <dbReference type="ARBA" id="ARBA00022692"/>
    </source>
</evidence>
<keyword evidence="2 7" id="KW-0813">Transport</keyword>
<dbReference type="EMBL" id="QGDC01000005">
    <property type="protein sequence ID" value="RCH54961.1"/>
    <property type="molecule type" value="Genomic_DNA"/>
</dbReference>
<comment type="subcellular location">
    <subcellularLocation>
        <location evidence="1 7">Cell outer membrane</location>
        <topology evidence="1 7">Multi-pass membrane protein</topology>
    </subcellularLocation>
</comment>
<comment type="similarity">
    <text evidence="7">Belongs to the TonB-dependent receptor family.</text>
</comment>
<dbReference type="InterPro" id="IPR023997">
    <property type="entry name" value="TonB-dep_OMP_SusC/RagA_CS"/>
</dbReference>
<keyword evidence="6 7" id="KW-0998">Cell outer membrane</keyword>
<dbReference type="InterPro" id="IPR036942">
    <property type="entry name" value="Beta-barrel_TonB_sf"/>
</dbReference>
<dbReference type="PROSITE" id="PS52016">
    <property type="entry name" value="TONB_DEPENDENT_REC_3"/>
    <property type="match status" value="1"/>
</dbReference>
<evidence type="ECO:0000256" key="2">
    <source>
        <dbReference type="ARBA" id="ARBA00022448"/>
    </source>
</evidence>
<dbReference type="Proteomes" id="UP000253209">
    <property type="component" value="Unassembled WGS sequence"/>
</dbReference>
<dbReference type="NCBIfam" id="TIGR04056">
    <property type="entry name" value="OMP_RagA_SusC"/>
    <property type="match status" value="1"/>
</dbReference>
<sequence length="1017" mass="113066">MKQKLLSILLLSLFSFSVAKAQSKTITGTITGKADGIPLPGVTVLVKGTNTGTQTDTKGNYSIDVSGNTATLIFSYIGFKTVEIAVGDNVNINVMLEDDSRQLSEVIVTGYQTKTRTDLSSSIAVVSGKEIADKPIPGIDNLLQGKAAGVQITAENGRPGANAFIRIRGVGSISAGQQPLLVVDGIQIPDDVSPQFYNTLNANDVENISVLKDAAAVSLYGARGSNGVIVITTKTGANTPSQITYSFQYGTNAKLPDNFKLMSTAQKLQYEYDLGYENYEFSTWLQQSGFPEGTTIFDITDAERQAGWNSLIANSHNWFDDILRTGKIRQHQVSVSGSDAKTNYYVSLQKYDADGITQGSDFKRYAGKINLGTQIRPWLSLSNNLSVGQRTTKELRDTYNSQNPFYAIYGYNSYEPVRNPDGSYNITSQGLNVLEGIENQPETKRFLNGYNSTTLDFHPVKGLNISTQLGLTYEDYKQEYFVKPNSILDEYIGDPSARGSKRDLGITEFAYDWINKIIYKFDAGSDHHFNVLAVQEFQKDITTGYTLEKKGFARGDLSTQDNGASNTGNNTTTRTIWTLASLLGEIDYNYKGKYYLTGIIRRDGSSRFGANNKYGTFYAASLSWLLTQEDFLKSADWLNVLKLRASIGTAGNFSGINNYQSLDIYKFGRYNNQSTSFRFQIPNPDLTWEKKLKRNIGVDFELFNSRLTGSFEYYNEATSALLLELPVSQTTGFSSVVKNVGAMNNSGIDVALSCDIIRSKNWKWSAYGNFNYNRNRVTELYNGATQIDDNNLLGTTKPSYAINTFKLVRYAGVNPETGAARYYTKDGEITEQYSSDDAVLLEGKTPAPKFFGGFGTSVSYKGIDLSADFTYTLGNYVFNYNKEILVSWGDQVYYPQATEALNYWKKPGDVNVLPKADPNNFTYDTDLYLQNASFVRLRNVTLAYTIPQAITKKYKVQSLRVFVTGQNLLTFNPHKFFGDPEVGLGNEEDFVDDIRGQTTLFTYPTTRQFTFGVNLTF</sequence>
<dbReference type="InterPro" id="IPR008969">
    <property type="entry name" value="CarboxyPept-like_regulatory"/>
</dbReference>
<evidence type="ECO:0000259" key="9">
    <source>
        <dbReference type="Pfam" id="PF07715"/>
    </source>
</evidence>
<evidence type="ECO:0000256" key="6">
    <source>
        <dbReference type="ARBA" id="ARBA00023237"/>
    </source>
</evidence>
<keyword evidence="3 7" id="KW-1134">Transmembrane beta strand</keyword>